<comment type="similarity">
    <text evidence="1">Belongs to the barstar family.</text>
</comment>
<evidence type="ECO:0000313" key="4">
    <source>
        <dbReference type="Proteomes" id="UP000057820"/>
    </source>
</evidence>
<name>A0A0H5NT22_NOCFR</name>
<dbReference type="InterPro" id="IPR035905">
    <property type="entry name" value="Barstar-like_sf"/>
</dbReference>
<evidence type="ECO:0000256" key="1">
    <source>
        <dbReference type="ARBA" id="ARBA00006845"/>
    </source>
</evidence>
<dbReference type="Pfam" id="PF01337">
    <property type="entry name" value="Barstar"/>
    <property type="match status" value="1"/>
</dbReference>
<dbReference type="OMA" id="AMRDCAD"/>
<gene>
    <name evidence="3" type="ORF">ERS450000_03183</name>
</gene>
<feature type="domain" description="Barstar (barnase inhibitor)" evidence="2">
    <location>
        <begin position="55"/>
        <end position="152"/>
    </location>
</feature>
<sequence length="165" mass="18439">MPVPLSRFLARPTEARPESATPEPIAAAAEPVFGALAVSAPELTEVRYRAPAGFAVRELRGTRMRTVAGVFDEWAAAFQFPYYFGQNKNAFDECLRDLDDFVGEAAGYVAVVRDAADLLAEQPAERDWFDEAMRDCADYWRRRDVSFRVVLQGEPDTTAVELELD</sequence>
<dbReference type="Proteomes" id="UP000057820">
    <property type="component" value="Chromosome 1"/>
</dbReference>
<dbReference type="EMBL" id="LN868938">
    <property type="protein sequence ID" value="CRY78920.1"/>
    <property type="molecule type" value="Genomic_DNA"/>
</dbReference>
<protein>
    <submittedName>
        <fullName evidence="3">Barstar (Barnase inhibitor)</fullName>
    </submittedName>
</protein>
<dbReference type="AlphaFoldDB" id="A0A0H5NT22"/>
<dbReference type="CDD" id="cd05141">
    <property type="entry name" value="Barstar_evA4336-like"/>
    <property type="match status" value="1"/>
</dbReference>
<dbReference type="RefSeq" id="WP_011207463.1">
    <property type="nucleotide sequence ID" value="NZ_CP031418.1"/>
</dbReference>
<organism evidence="3 4">
    <name type="scientific">Nocardia farcinica</name>
    <dbReference type="NCBI Taxonomy" id="37329"/>
    <lineage>
        <taxon>Bacteria</taxon>
        <taxon>Bacillati</taxon>
        <taxon>Actinomycetota</taxon>
        <taxon>Actinomycetes</taxon>
        <taxon>Mycobacteriales</taxon>
        <taxon>Nocardiaceae</taxon>
        <taxon>Nocardia</taxon>
    </lineage>
</organism>
<proteinExistence type="inferred from homology"/>
<dbReference type="GeneID" id="61131757"/>
<accession>A0A0H5NT22</accession>
<reference evidence="4" key="1">
    <citation type="submission" date="2015-03" db="EMBL/GenBank/DDBJ databases">
        <authorList>
            <consortium name="Pathogen Informatics"/>
        </authorList>
    </citation>
    <scope>NUCLEOTIDE SEQUENCE [LARGE SCALE GENOMIC DNA]</scope>
    <source>
        <strain evidence="4">NCTC11134</strain>
    </source>
</reference>
<dbReference type="InterPro" id="IPR000468">
    <property type="entry name" value="Barstar"/>
</dbReference>
<evidence type="ECO:0000259" key="2">
    <source>
        <dbReference type="Pfam" id="PF01337"/>
    </source>
</evidence>
<dbReference type="Gene3D" id="3.30.370.10">
    <property type="entry name" value="Barstar-like"/>
    <property type="match status" value="1"/>
</dbReference>
<dbReference type="KEGG" id="nfr:ERS450000_03183"/>
<dbReference type="SUPFAM" id="SSF52038">
    <property type="entry name" value="Barstar-related"/>
    <property type="match status" value="1"/>
</dbReference>
<evidence type="ECO:0000313" key="3">
    <source>
        <dbReference type="EMBL" id="CRY78920.1"/>
    </source>
</evidence>